<keyword evidence="1" id="KW-0805">Transcription regulation</keyword>
<keyword evidence="3" id="KW-0804">Transcription</keyword>
<dbReference type="Pfam" id="PF01037">
    <property type="entry name" value="AsnC_trans_reg"/>
    <property type="match status" value="1"/>
</dbReference>
<dbReference type="PANTHER" id="PTHR30154">
    <property type="entry name" value="LEUCINE-RESPONSIVE REGULATORY PROTEIN"/>
    <property type="match status" value="1"/>
</dbReference>
<dbReference type="SMART" id="SM00344">
    <property type="entry name" value="HTH_ASNC"/>
    <property type="match status" value="1"/>
</dbReference>
<dbReference type="Gene3D" id="1.10.10.10">
    <property type="entry name" value="Winged helix-like DNA-binding domain superfamily/Winged helix DNA-binding domain"/>
    <property type="match status" value="1"/>
</dbReference>
<name>A0A7W8XAE3_9HYPH</name>
<dbReference type="EMBL" id="JACHBK010000019">
    <property type="protein sequence ID" value="MBB5539285.1"/>
    <property type="molecule type" value="Genomic_DNA"/>
</dbReference>
<dbReference type="PANTHER" id="PTHR30154:SF34">
    <property type="entry name" value="TRANSCRIPTIONAL REGULATOR AZLB"/>
    <property type="match status" value="1"/>
</dbReference>
<dbReference type="InterPro" id="IPR011008">
    <property type="entry name" value="Dimeric_a/b-barrel"/>
</dbReference>
<organism evidence="5 6">
    <name type="scientific">Rhizobium giardinii</name>
    <dbReference type="NCBI Taxonomy" id="56731"/>
    <lineage>
        <taxon>Bacteria</taxon>
        <taxon>Pseudomonadati</taxon>
        <taxon>Pseudomonadota</taxon>
        <taxon>Alphaproteobacteria</taxon>
        <taxon>Hyphomicrobiales</taxon>
        <taxon>Rhizobiaceae</taxon>
        <taxon>Rhizobium/Agrobacterium group</taxon>
        <taxon>Rhizobium</taxon>
    </lineage>
</organism>
<comment type="caution">
    <text evidence="5">The sequence shown here is derived from an EMBL/GenBank/DDBJ whole genome shotgun (WGS) entry which is preliminary data.</text>
</comment>
<dbReference type="InterPro" id="IPR019888">
    <property type="entry name" value="Tscrpt_reg_AsnC-like"/>
</dbReference>
<dbReference type="Proteomes" id="UP000585507">
    <property type="component" value="Unassembled WGS sequence"/>
</dbReference>
<evidence type="ECO:0000256" key="1">
    <source>
        <dbReference type="ARBA" id="ARBA00023015"/>
    </source>
</evidence>
<dbReference type="InterPro" id="IPR036388">
    <property type="entry name" value="WH-like_DNA-bd_sf"/>
</dbReference>
<proteinExistence type="predicted"/>
<evidence type="ECO:0000313" key="6">
    <source>
        <dbReference type="Proteomes" id="UP000585507"/>
    </source>
</evidence>
<evidence type="ECO:0000256" key="2">
    <source>
        <dbReference type="ARBA" id="ARBA00023125"/>
    </source>
</evidence>
<dbReference type="SUPFAM" id="SSF46785">
    <property type="entry name" value="Winged helix' DNA-binding domain"/>
    <property type="match status" value="1"/>
</dbReference>
<reference evidence="5 6" key="1">
    <citation type="submission" date="2020-08" db="EMBL/GenBank/DDBJ databases">
        <title>Genomic Encyclopedia of Type Strains, Phase IV (KMG-V): Genome sequencing to study the core and pangenomes of soil and plant-associated prokaryotes.</title>
        <authorList>
            <person name="Whitman W."/>
        </authorList>
    </citation>
    <scope>NUCLEOTIDE SEQUENCE [LARGE SCALE GENOMIC DNA]</scope>
    <source>
        <strain evidence="5 6">SEMIA 4084</strain>
    </source>
</reference>
<keyword evidence="6" id="KW-1185">Reference proteome</keyword>
<feature type="domain" description="HTH asnC-type" evidence="4">
    <location>
        <begin position="29"/>
        <end position="90"/>
    </location>
</feature>
<evidence type="ECO:0000259" key="4">
    <source>
        <dbReference type="PROSITE" id="PS50956"/>
    </source>
</evidence>
<dbReference type="GO" id="GO:0043565">
    <property type="term" value="F:sequence-specific DNA binding"/>
    <property type="evidence" value="ECO:0007669"/>
    <property type="project" value="InterPro"/>
</dbReference>
<dbReference type="InterPro" id="IPR036390">
    <property type="entry name" value="WH_DNA-bd_sf"/>
</dbReference>
<dbReference type="GO" id="GO:0043200">
    <property type="term" value="P:response to amino acid"/>
    <property type="evidence" value="ECO:0007669"/>
    <property type="project" value="TreeGrafter"/>
</dbReference>
<dbReference type="PRINTS" id="PR00033">
    <property type="entry name" value="HTHASNC"/>
</dbReference>
<dbReference type="InterPro" id="IPR000485">
    <property type="entry name" value="AsnC-type_HTH_dom"/>
</dbReference>
<sequence length="180" mass="20348">METVHSPSLESFRFQGLSTIGERQMTEPLDQFDRNILDIVQRDCQMKAEAVGEMIGLSASAVQRRLKRMREEGIISAEIAVVDRKVAGNPMTFIAGMEIERENYDALAKFRTWVDKQDHIQQVYYVTGSVDLVAIITAQDVGQYDEITAQIMSQNPQIKRIHTNVVLKSVKLGMFVPTQS</sequence>
<dbReference type="SUPFAM" id="SSF54909">
    <property type="entry name" value="Dimeric alpha+beta barrel"/>
    <property type="match status" value="1"/>
</dbReference>
<dbReference type="InterPro" id="IPR019887">
    <property type="entry name" value="Tscrpt_reg_AsnC/Lrp_C"/>
</dbReference>
<dbReference type="Gene3D" id="3.30.70.920">
    <property type="match status" value="1"/>
</dbReference>
<dbReference type="PROSITE" id="PS50956">
    <property type="entry name" value="HTH_ASNC_2"/>
    <property type="match status" value="1"/>
</dbReference>
<evidence type="ECO:0000313" key="5">
    <source>
        <dbReference type="EMBL" id="MBB5539285.1"/>
    </source>
</evidence>
<dbReference type="AlphaFoldDB" id="A0A7W8XAE3"/>
<keyword evidence="2 5" id="KW-0238">DNA-binding</keyword>
<dbReference type="Pfam" id="PF13404">
    <property type="entry name" value="HTH_AsnC-type"/>
    <property type="match status" value="1"/>
</dbReference>
<accession>A0A7W8XAE3</accession>
<evidence type="ECO:0000256" key="3">
    <source>
        <dbReference type="ARBA" id="ARBA00023163"/>
    </source>
</evidence>
<protein>
    <submittedName>
        <fullName evidence="5">DNA-binding Lrp family transcriptional regulator</fullName>
    </submittedName>
</protein>
<dbReference type="GO" id="GO:0005829">
    <property type="term" value="C:cytosol"/>
    <property type="evidence" value="ECO:0007669"/>
    <property type="project" value="TreeGrafter"/>
</dbReference>
<gene>
    <name evidence="5" type="ORF">GGD55_006032</name>
</gene>